<dbReference type="STRING" id="1034943.BN59_01480"/>
<keyword evidence="4" id="KW-0812">Transmembrane</keyword>
<dbReference type="RefSeq" id="WP_043873585.1">
    <property type="nucleotide sequence ID" value="NZ_CCVW01000001.1"/>
</dbReference>
<sequence length="375" mass="41651">MKGLLKGCLFAGLTCIATNLDAQVIQRFYGNTYTNPADFGRTKDLQFAMGAVAVNAHVWYKGQVFGQYGRAVSSENVFPPYFLIAKRLNPKWTLALNISQPILAPIDFPPKSVVAPLAINSDTRAAEFNPLLVYQISDKLSIGAGPTFQDYYKNEISYVDPNIGYVHNNTRGWAAGWDLGLNWAFDQSTFIGLAFFSRMNVPYHGTSAGGFLAFNNTQTKNLPTPATVRMDLTHYFTPKLLGGITVFYTNWSTVQVIRVVNVVPAATNIPVHYKNQIAPAVLTHYDVNDKWGLFGLLALDQTVNTNEGLLIGFPATNDYIAKVGFDYKINKDVKFQLQYGFIWGNAHINHPVGLDATGREPIRVNTLDFRLTYAV</sequence>
<dbReference type="Gene3D" id="2.40.160.60">
    <property type="entry name" value="Outer membrane protein transport protein (OMPP1/FadL/TodX)"/>
    <property type="match status" value="1"/>
</dbReference>
<comment type="similarity">
    <text evidence="2">Belongs to the OmpP1/FadL family.</text>
</comment>
<evidence type="ECO:0000256" key="7">
    <source>
        <dbReference type="ARBA" id="ARBA00023237"/>
    </source>
</evidence>
<dbReference type="GO" id="GO:0009279">
    <property type="term" value="C:cell outer membrane"/>
    <property type="evidence" value="ECO:0007669"/>
    <property type="project" value="UniProtKB-SubCell"/>
</dbReference>
<evidence type="ECO:0000256" key="4">
    <source>
        <dbReference type="ARBA" id="ARBA00022692"/>
    </source>
</evidence>
<keyword evidence="9" id="KW-1185">Reference proteome</keyword>
<gene>
    <name evidence="8" type="ORF">BN59_01480</name>
</gene>
<protein>
    <submittedName>
        <fullName evidence="8">47 kDa outer membrane protein</fullName>
    </submittedName>
</protein>
<dbReference type="AlphaFoldDB" id="A0A078KZK5"/>
<evidence type="ECO:0000256" key="5">
    <source>
        <dbReference type="ARBA" id="ARBA00022729"/>
    </source>
</evidence>
<dbReference type="PANTHER" id="PTHR35093:SF8">
    <property type="entry name" value="OUTER MEMBRANE PROTEIN NMB0088-RELATED"/>
    <property type="match status" value="1"/>
</dbReference>
<organism evidence="8 9">
    <name type="scientific">Legionella massiliensis</name>
    <dbReference type="NCBI Taxonomy" id="1034943"/>
    <lineage>
        <taxon>Bacteria</taxon>
        <taxon>Pseudomonadati</taxon>
        <taxon>Pseudomonadota</taxon>
        <taxon>Gammaproteobacteria</taxon>
        <taxon>Legionellales</taxon>
        <taxon>Legionellaceae</taxon>
        <taxon>Legionella</taxon>
    </lineage>
</organism>
<keyword evidence="6" id="KW-0472">Membrane</keyword>
<evidence type="ECO:0000256" key="1">
    <source>
        <dbReference type="ARBA" id="ARBA00004571"/>
    </source>
</evidence>
<accession>A0A078KZK5</accession>
<keyword evidence="5" id="KW-0732">Signal</keyword>
<dbReference type="InterPro" id="IPR005017">
    <property type="entry name" value="OMPP1/FadL/TodX"/>
</dbReference>
<comment type="subcellular location">
    <subcellularLocation>
        <location evidence="1">Cell outer membrane</location>
        <topology evidence="1">Multi-pass membrane protein</topology>
    </subcellularLocation>
</comment>
<evidence type="ECO:0000313" key="9">
    <source>
        <dbReference type="Proteomes" id="UP000044071"/>
    </source>
</evidence>
<dbReference type="PANTHER" id="PTHR35093">
    <property type="entry name" value="OUTER MEMBRANE PROTEIN NMB0088-RELATED"/>
    <property type="match status" value="1"/>
</dbReference>
<name>A0A078KZK5_9GAMM</name>
<keyword evidence="7" id="KW-0998">Cell outer membrane</keyword>
<dbReference type="Pfam" id="PF03349">
    <property type="entry name" value="Toluene_X"/>
    <property type="match status" value="1"/>
</dbReference>
<evidence type="ECO:0000256" key="6">
    <source>
        <dbReference type="ARBA" id="ARBA00023136"/>
    </source>
</evidence>
<evidence type="ECO:0000256" key="2">
    <source>
        <dbReference type="ARBA" id="ARBA00008163"/>
    </source>
</evidence>
<dbReference type="Proteomes" id="UP000044071">
    <property type="component" value="Unassembled WGS sequence"/>
</dbReference>
<dbReference type="SUPFAM" id="SSF56935">
    <property type="entry name" value="Porins"/>
    <property type="match status" value="1"/>
</dbReference>
<reference evidence="8 9" key="1">
    <citation type="submission" date="2014-06" db="EMBL/GenBank/DDBJ databases">
        <authorList>
            <person name="Urmite Genomes Urmite Genomes"/>
        </authorList>
    </citation>
    <scope>NUCLEOTIDE SEQUENCE [LARGE SCALE GENOMIC DNA]</scope>
</reference>
<evidence type="ECO:0000313" key="8">
    <source>
        <dbReference type="EMBL" id="CDZ77198.1"/>
    </source>
</evidence>
<dbReference type="eggNOG" id="COG2067">
    <property type="taxonomic scope" value="Bacteria"/>
</dbReference>
<dbReference type="EMBL" id="CCSB01000001">
    <property type="protein sequence ID" value="CDZ77198.1"/>
    <property type="molecule type" value="Genomic_DNA"/>
</dbReference>
<dbReference type="GO" id="GO:0015483">
    <property type="term" value="F:long-chain fatty acid transporting porin activity"/>
    <property type="evidence" value="ECO:0007669"/>
    <property type="project" value="TreeGrafter"/>
</dbReference>
<evidence type="ECO:0000256" key="3">
    <source>
        <dbReference type="ARBA" id="ARBA00022452"/>
    </source>
</evidence>
<keyword evidence="3" id="KW-1134">Transmembrane beta strand</keyword>
<proteinExistence type="inferred from homology"/>